<reference evidence="2 3" key="1">
    <citation type="journal article" date="2017" name="Mol. Biol. Evol.">
        <title>The 4-celled Tetrabaena socialis nuclear genome reveals the essential components for genetic control of cell number at the origin of multicellularity in the volvocine lineage.</title>
        <authorList>
            <person name="Featherston J."/>
            <person name="Arakaki Y."/>
            <person name="Hanschen E.R."/>
            <person name="Ferris P.J."/>
            <person name="Michod R.E."/>
            <person name="Olson B.J.S.C."/>
            <person name="Nozaki H."/>
            <person name="Durand P.M."/>
        </authorList>
    </citation>
    <scope>NUCLEOTIDE SEQUENCE [LARGE SCALE GENOMIC DNA]</scope>
    <source>
        <strain evidence="2 3">NIES-571</strain>
    </source>
</reference>
<dbReference type="PANTHER" id="PTHR39441">
    <property type="entry name" value="DUF2252 DOMAIN-CONTAINING PROTEIN"/>
    <property type="match status" value="1"/>
</dbReference>
<name>A0A2J8AA09_9CHLO</name>
<sequence>MTSPSRCAALAVVLLSAACAPMAAGLSARRMLITLYSVSSGSARTTAIQSNLNSANKAIGPTLCRQKMLQMNVSAFSFFRGSNELYYQDLKNKSTISATGSSFYSATATPWLQGDFHALNIGTYDNDAGTVIFDLNDFDESFVGNFLYDVYRLAASIVLVGRENSMTDTDIRSCVKSFVNFYCDKMSGIKQGTISDSTVLTASNTYGRVDDLIINAAASDTRKKMLDKYSTVVNSKRTFMTNAQNPDLDAVNATERTAITNAMTAYFTSTVTSSLKGNTAYFAVQDVARRLNAGTGSLGKSRYYVIIQGATSDASDDRILDVKLQGKPSVYPYLTSTAKAAVDNAVANDADRAVKAYKALIKGADNHLGYMSFLSGFYSVRERSPFKESLDTTGVDLSSLTNLAEQWGWALANAHARSDGGLYGTPASIESIVYSLTNGVQDTFKTQVADFAIAYGNQVSTDFSLFRASLAGNKLCL</sequence>
<gene>
    <name evidence="2" type="ORF">TSOC_004048</name>
</gene>
<feature type="signal peptide" evidence="1">
    <location>
        <begin position="1"/>
        <end position="25"/>
    </location>
</feature>
<dbReference type="InterPro" id="IPR018721">
    <property type="entry name" value="DUF2252"/>
</dbReference>
<comment type="caution">
    <text evidence="2">The sequence shown here is derived from an EMBL/GenBank/DDBJ whole genome shotgun (WGS) entry which is preliminary data.</text>
</comment>
<protein>
    <recommendedName>
        <fullName evidence="4">DUF2252 domain-containing protein</fullName>
    </recommendedName>
</protein>
<dbReference type="Pfam" id="PF10009">
    <property type="entry name" value="DUF2252"/>
    <property type="match status" value="1"/>
</dbReference>
<dbReference type="OrthoDB" id="9975454at2759"/>
<evidence type="ECO:0008006" key="4">
    <source>
        <dbReference type="Google" id="ProtNLM"/>
    </source>
</evidence>
<evidence type="ECO:0000313" key="2">
    <source>
        <dbReference type="EMBL" id="PNH09349.1"/>
    </source>
</evidence>
<keyword evidence="1" id="KW-0732">Signal</keyword>
<organism evidence="2 3">
    <name type="scientific">Tetrabaena socialis</name>
    <dbReference type="NCBI Taxonomy" id="47790"/>
    <lineage>
        <taxon>Eukaryota</taxon>
        <taxon>Viridiplantae</taxon>
        <taxon>Chlorophyta</taxon>
        <taxon>core chlorophytes</taxon>
        <taxon>Chlorophyceae</taxon>
        <taxon>CS clade</taxon>
        <taxon>Chlamydomonadales</taxon>
        <taxon>Tetrabaenaceae</taxon>
        <taxon>Tetrabaena</taxon>
    </lineage>
</organism>
<dbReference type="EMBL" id="PGGS01000094">
    <property type="protein sequence ID" value="PNH09349.1"/>
    <property type="molecule type" value="Genomic_DNA"/>
</dbReference>
<dbReference type="PANTHER" id="PTHR39441:SF1">
    <property type="entry name" value="DUF2252 DOMAIN-CONTAINING PROTEIN"/>
    <property type="match status" value="1"/>
</dbReference>
<proteinExistence type="predicted"/>
<dbReference type="Proteomes" id="UP000236333">
    <property type="component" value="Unassembled WGS sequence"/>
</dbReference>
<evidence type="ECO:0000313" key="3">
    <source>
        <dbReference type="Proteomes" id="UP000236333"/>
    </source>
</evidence>
<keyword evidence="3" id="KW-1185">Reference proteome</keyword>
<feature type="chain" id="PRO_5014334883" description="DUF2252 domain-containing protein" evidence="1">
    <location>
        <begin position="26"/>
        <end position="477"/>
    </location>
</feature>
<dbReference type="AlphaFoldDB" id="A0A2J8AA09"/>
<dbReference type="PROSITE" id="PS51257">
    <property type="entry name" value="PROKAR_LIPOPROTEIN"/>
    <property type="match status" value="1"/>
</dbReference>
<evidence type="ECO:0000256" key="1">
    <source>
        <dbReference type="SAM" id="SignalP"/>
    </source>
</evidence>
<accession>A0A2J8AA09</accession>